<dbReference type="Pfam" id="PF22725">
    <property type="entry name" value="GFO_IDH_MocA_C3"/>
    <property type="match status" value="1"/>
</dbReference>
<evidence type="ECO:0000256" key="8">
    <source>
        <dbReference type="ARBA" id="ARBA00043025"/>
    </source>
</evidence>
<organism evidence="13 14">
    <name type="scientific">Panagrellus redivivus</name>
    <name type="common">Microworm</name>
    <dbReference type="NCBI Taxonomy" id="6233"/>
    <lineage>
        <taxon>Eukaryota</taxon>
        <taxon>Metazoa</taxon>
        <taxon>Ecdysozoa</taxon>
        <taxon>Nematoda</taxon>
        <taxon>Chromadorea</taxon>
        <taxon>Rhabditida</taxon>
        <taxon>Tylenchina</taxon>
        <taxon>Panagrolaimomorpha</taxon>
        <taxon>Panagrolaimoidea</taxon>
        <taxon>Panagrolaimidae</taxon>
        <taxon>Panagrellus</taxon>
    </lineage>
</organism>
<reference evidence="14" key="2">
    <citation type="submission" date="2020-10" db="UniProtKB">
        <authorList>
            <consortium name="WormBaseParasite"/>
        </authorList>
    </citation>
    <scope>IDENTIFICATION</scope>
</reference>
<reference evidence="13" key="1">
    <citation type="journal article" date="2013" name="Genetics">
        <title>The draft genome and transcriptome of Panagrellus redivivus are shaped by the harsh demands of a free-living lifestyle.</title>
        <authorList>
            <person name="Srinivasan J."/>
            <person name="Dillman A.R."/>
            <person name="Macchietto M.G."/>
            <person name="Heikkinen L."/>
            <person name="Lakso M."/>
            <person name="Fracchia K.M."/>
            <person name="Antoshechkin I."/>
            <person name="Mortazavi A."/>
            <person name="Wong G."/>
            <person name="Sternberg P.W."/>
        </authorList>
    </citation>
    <scope>NUCLEOTIDE SEQUENCE [LARGE SCALE GENOMIC DNA]</scope>
    <source>
        <strain evidence="13">MT8872</strain>
    </source>
</reference>
<feature type="domain" description="Gfo/Idh/MocA-like oxidoreductase N-terminal" evidence="11">
    <location>
        <begin position="5"/>
        <end position="126"/>
    </location>
</feature>
<dbReference type="InterPro" id="IPR036291">
    <property type="entry name" value="NAD(P)-bd_dom_sf"/>
</dbReference>
<feature type="domain" description="GFO/IDH/MocA-like oxidoreductase" evidence="12">
    <location>
        <begin position="136"/>
        <end position="239"/>
    </location>
</feature>
<evidence type="ECO:0000256" key="10">
    <source>
        <dbReference type="ARBA" id="ARBA00049233"/>
    </source>
</evidence>
<dbReference type="WBParaSite" id="Pan_g23805.t1">
    <property type="protein sequence ID" value="Pan_g23805.t1"/>
    <property type="gene ID" value="Pan_g23805"/>
</dbReference>
<dbReference type="GO" id="GO:0047837">
    <property type="term" value="F:D-xylose 1-dehydrogenase (NADP+) activity"/>
    <property type="evidence" value="ECO:0007669"/>
    <property type="project" value="UniProtKB-EC"/>
</dbReference>
<evidence type="ECO:0000256" key="3">
    <source>
        <dbReference type="ARBA" id="ARBA00038853"/>
    </source>
</evidence>
<dbReference type="InterPro" id="IPR055170">
    <property type="entry name" value="GFO_IDH_MocA-like_dom"/>
</dbReference>
<evidence type="ECO:0000256" key="6">
    <source>
        <dbReference type="ARBA" id="ARBA00042926"/>
    </source>
</evidence>
<dbReference type="GO" id="GO:0047115">
    <property type="term" value="F:trans-1,2-dihydrobenzene-1,2-diol dehydrogenase activity"/>
    <property type="evidence" value="ECO:0007669"/>
    <property type="project" value="UniProtKB-EC"/>
</dbReference>
<evidence type="ECO:0000256" key="2">
    <source>
        <dbReference type="ARBA" id="ARBA00023002"/>
    </source>
</evidence>
<dbReference type="Gene3D" id="3.40.50.720">
    <property type="entry name" value="NAD(P)-binding Rossmann-like Domain"/>
    <property type="match status" value="1"/>
</dbReference>
<comment type="catalytic activity">
    <reaction evidence="9">
        <text>(1R,2R)-1,2-dihydrobenzene-1,2-diol + NADP(+) = catechol + NADPH + H(+)</text>
        <dbReference type="Rhea" id="RHEA:16729"/>
        <dbReference type="ChEBI" id="CHEBI:10702"/>
        <dbReference type="ChEBI" id="CHEBI:15378"/>
        <dbReference type="ChEBI" id="CHEBI:18135"/>
        <dbReference type="ChEBI" id="CHEBI:57783"/>
        <dbReference type="ChEBI" id="CHEBI:58349"/>
        <dbReference type="EC" id="1.3.1.20"/>
    </reaction>
</comment>
<evidence type="ECO:0000256" key="4">
    <source>
        <dbReference type="ARBA" id="ARBA00038984"/>
    </source>
</evidence>
<evidence type="ECO:0000256" key="1">
    <source>
        <dbReference type="ARBA" id="ARBA00010928"/>
    </source>
</evidence>
<keyword evidence="2" id="KW-0560">Oxidoreductase</keyword>
<dbReference type="Pfam" id="PF01408">
    <property type="entry name" value="GFO_IDH_MocA"/>
    <property type="match status" value="1"/>
</dbReference>
<comment type="similarity">
    <text evidence="1">Belongs to the Gfo/Idh/MocA family.</text>
</comment>
<dbReference type="Proteomes" id="UP000492821">
    <property type="component" value="Unassembled WGS sequence"/>
</dbReference>
<dbReference type="SUPFAM" id="SSF55347">
    <property type="entry name" value="Glyceraldehyde-3-phosphate dehydrogenase-like, C-terminal domain"/>
    <property type="match status" value="1"/>
</dbReference>
<proteinExistence type="inferred from homology"/>
<dbReference type="InterPro" id="IPR050984">
    <property type="entry name" value="Gfo/Idh/MocA_domain"/>
</dbReference>
<dbReference type="SUPFAM" id="SSF51735">
    <property type="entry name" value="NAD(P)-binding Rossmann-fold domains"/>
    <property type="match status" value="1"/>
</dbReference>
<evidence type="ECO:0000256" key="5">
    <source>
        <dbReference type="ARBA" id="ARBA00040603"/>
    </source>
</evidence>
<evidence type="ECO:0000259" key="12">
    <source>
        <dbReference type="Pfam" id="PF22725"/>
    </source>
</evidence>
<name>A0A7E4VR06_PANRE</name>
<accession>A0A7E4VR06</accession>
<dbReference type="Gene3D" id="3.30.360.10">
    <property type="entry name" value="Dihydrodipicolinate Reductase, domain 2"/>
    <property type="match status" value="1"/>
</dbReference>
<dbReference type="PANTHER" id="PTHR22604:SF105">
    <property type="entry name" value="TRANS-1,2-DIHYDROBENZENE-1,2-DIOL DEHYDROGENASE"/>
    <property type="match status" value="1"/>
</dbReference>
<sequence length="337" mass="37425">MSKVLRWGIVGCGDISHDFVRAMNHSQRPNKVIAVAASKKERAEAFRGKTNLSNDVKAYGSYDELFADKEVDVVYIGVVNNLHIDVSLKAVKAGKAVLCEKPIGANVKETKKLFDAAEQAKVFLMEATWSRFFPAYQRLRQIINDKSLGKVKTASVLFAGKLPANRFCVELNQTPINDIGSYAVQFALFAFGERPEKVVFDGGKREDGCDLWGTFNLHFSGGRFAVVSYSSDDYGPSNGVVTFDDGYVEFPKQFWSPDTLKLVKGTNEPVLEKFPLPEYEGYNYGNSAGLSYEADHVYDTIAAGKTQSDIHSHDESLKTLEILDEARRVLGVKYTVD</sequence>
<dbReference type="AlphaFoldDB" id="A0A7E4VR06"/>
<dbReference type="InterPro" id="IPR000683">
    <property type="entry name" value="Gfo/Idh/MocA-like_OxRdtase_N"/>
</dbReference>
<evidence type="ECO:0000259" key="11">
    <source>
        <dbReference type="Pfam" id="PF01408"/>
    </source>
</evidence>
<protein>
    <recommendedName>
        <fullName evidence="5">Trans-1,2-dihydrobenzene-1,2-diol dehydrogenase</fullName>
        <ecNumber evidence="4">1.1.1.179</ecNumber>
        <ecNumber evidence="3">1.3.1.20</ecNumber>
    </recommendedName>
    <alternativeName>
        <fullName evidence="8">D-xylose 1-dehydrogenase</fullName>
    </alternativeName>
    <alternativeName>
        <fullName evidence="7">D-xylose-NADP dehydrogenase</fullName>
    </alternativeName>
    <alternativeName>
        <fullName evidence="6">Dimeric dihydrodiol dehydrogenase</fullName>
    </alternativeName>
</protein>
<evidence type="ECO:0000313" key="14">
    <source>
        <dbReference type="WBParaSite" id="Pan_g23805.t1"/>
    </source>
</evidence>
<evidence type="ECO:0000313" key="13">
    <source>
        <dbReference type="Proteomes" id="UP000492821"/>
    </source>
</evidence>
<dbReference type="EC" id="1.1.1.179" evidence="4"/>
<keyword evidence="13" id="KW-1185">Reference proteome</keyword>
<dbReference type="GO" id="GO:0000166">
    <property type="term" value="F:nucleotide binding"/>
    <property type="evidence" value="ECO:0007669"/>
    <property type="project" value="InterPro"/>
</dbReference>
<evidence type="ECO:0000256" key="7">
    <source>
        <dbReference type="ARBA" id="ARBA00042988"/>
    </source>
</evidence>
<comment type="catalytic activity">
    <reaction evidence="10">
        <text>D-xylose + NADP(+) = D-xylono-1,5-lactone + NADPH + H(+)</text>
        <dbReference type="Rhea" id="RHEA:22000"/>
        <dbReference type="ChEBI" id="CHEBI:15378"/>
        <dbReference type="ChEBI" id="CHEBI:15867"/>
        <dbReference type="ChEBI" id="CHEBI:53455"/>
        <dbReference type="ChEBI" id="CHEBI:57783"/>
        <dbReference type="ChEBI" id="CHEBI:58349"/>
        <dbReference type="EC" id="1.1.1.179"/>
    </reaction>
</comment>
<evidence type="ECO:0000256" key="9">
    <source>
        <dbReference type="ARBA" id="ARBA00047423"/>
    </source>
</evidence>
<dbReference type="PANTHER" id="PTHR22604">
    <property type="entry name" value="OXIDOREDUCTASES"/>
    <property type="match status" value="1"/>
</dbReference>
<dbReference type="EC" id="1.3.1.20" evidence="3"/>